<dbReference type="InterPro" id="IPR029060">
    <property type="entry name" value="PIN-like_dom_sf"/>
</dbReference>
<dbReference type="PANTHER" id="PTHR35901:SF1">
    <property type="entry name" value="EXONUCLEASE VAPC9"/>
    <property type="match status" value="1"/>
</dbReference>
<dbReference type="SUPFAM" id="SSF88723">
    <property type="entry name" value="PIN domain-like"/>
    <property type="match status" value="1"/>
</dbReference>
<dbReference type="InterPro" id="IPR002716">
    <property type="entry name" value="PIN_dom"/>
</dbReference>
<dbReference type="InterPro" id="IPR051619">
    <property type="entry name" value="TypeII_TA_RNase_PINc/VapC"/>
</dbReference>
<protein>
    <submittedName>
        <fullName evidence="3">Unannotated protein</fullName>
    </submittedName>
</protein>
<evidence type="ECO:0000256" key="1">
    <source>
        <dbReference type="ARBA" id="ARBA00022842"/>
    </source>
</evidence>
<reference evidence="3" key="1">
    <citation type="submission" date="2020-05" db="EMBL/GenBank/DDBJ databases">
        <authorList>
            <person name="Chiriac C."/>
            <person name="Salcher M."/>
            <person name="Ghai R."/>
            <person name="Kavagutti S V."/>
        </authorList>
    </citation>
    <scope>NUCLEOTIDE SEQUENCE</scope>
</reference>
<sequence>MKAFILDASMALAWFFPHPEDEAITLDKRSLFDERVALVPTIWRAEVVNFIARQQSKGGLSAAQAAETLHQIAQLPMGIVDDPAPGELLVVATRFRLTAYDALYLHAAMVSGEPLATLDAGLSRAAREAGVEVA</sequence>
<dbReference type="Gene3D" id="3.40.50.1010">
    <property type="entry name" value="5'-nuclease"/>
    <property type="match status" value="1"/>
</dbReference>
<dbReference type="CDD" id="cd09873">
    <property type="entry name" value="PIN_Pae0151-like"/>
    <property type="match status" value="1"/>
</dbReference>
<dbReference type="PANTHER" id="PTHR35901">
    <property type="entry name" value="RIBONUCLEASE VAPC3"/>
    <property type="match status" value="1"/>
</dbReference>
<accession>A0A6J7LI04</accession>
<evidence type="ECO:0000313" key="3">
    <source>
        <dbReference type="EMBL" id="CAB4966373.1"/>
    </source>
</evidence>
<dbReference type="Pfam" id="PF01850">
    <property type="entry name" value="PIN"/>
    <property type="match status" value="1"/>
</dbReference>
<name>A0A6J7LI04_9ZZZZ</name>
<dbReference type="AlphaFoldDB" id="A0A6J7LI04"/>
<keyword evidence="1" id="KW-0460">Magnesium</keyword>
<organism evidence="3">
    <name type="scientific">freshwater metagenome</name>
    <dbReference type="NCBI Taxonomy" id="449393"/>
    <lineage>
        <taxon>unclassified sequences</taxon>
        <taxon>metagenomes</taxon>
        <taxon>ecological metagenomes</taxon>
    </lineage>
</organism>
<evidence type="ECO:0000259" key="2">
    <source>
        <dbReference type="Pfam" id="PF01850"/>
    </source>
</evidence>
<gene>
    <name evidence="3" type="ORF">UFOPK3772_02791</name>
</gene>
<feature type="domain" description="PIN" evidence="2">
    <location>
        <begin position="5"/>
        <end position="127"/>
    </location>
</feature>
<dbReference type="EMBL" id="CAFBNE010000123">
    <property type="protein sequence ID" value="CAB4966373.1"/>
    <property type="molecule type" value="Genomic_DNA"/>
</dbReference>
<proteinExistence type="predicted"/>
<dbReference type="InterPro" id="IPR044153">
    <property type="entry name" value="PIN_Pae0151-like"/>
</dbReference>